<dbReference type="GO" id="GO:0004088">
    <property type="term" value="F:carbamoyl-phosphate synthase (glutamine-hydrolyzing) activity"/>
    <property type="evidence" value="ECO:0007669"/>
    <property type="project" value="UniProtKB-UniRule"/>
</dbReference>
<evidence type="ECO:0000256" key="1">
    <source>
        <dbReference type="ARBA" id="ARBA00005077"/>
    </source>
</evidence>
<evidence type="ECO:0000256" key="7">
    <source>
        <dbReference type="ARBA" id="ARBA00048816"/>
    </source>
</evidence>
<dbReference type="PRINTS" id="PR00099">
    <property type="entry name" value="CPSGATASE"/>
</dbReference>
<feature type="binding site" evidence="8">
    <location>
        <position position="53"/>
    </location>
    <ligand>
        <name>L-glutamine</name>
        <dbReference type="ChEBI" id="CHEBI:58359"/>
    </ligand>
</feature>
<dbReference type="Gene3D" id="3.40.50.880">
    <property type="match status" value="1"/>
</dbReference>
<keyword evidence="6 8" id="KW-0315">Glutamine amidotransferase</keyword>
<dbReference type="HAMAP" id="MF_01209">
    <property type="entry name" value="CPSase_S_chain"/>
    <property type="match status" value="1"/>
</dbReference>
<dbReference type="InterPro" id="IPR017926">
    <property type="entry name" value="GATASE"/>
</dbReference>
<dbReference type="GO" id="GO:0004359">
    <property type="term" value="F:glutaminase activity"/>
    <property type="evidence" value="ECO:0007669"/>
    <property type="project" value="RHEA"/>
</dbReference>
<comment type="similarity">
    <text evidence="2 8">Belongs to the CarA family.</text>
</comment>
<dbReference type="eggNOG" id="COG0505">
    <property type="taxonomic scope" value="Bacteria"/>
</dbReference>
<dbReference type="PROSITE" id="PS51273">
    <property type="entry name" value="GATASE_TYPE_1"/>
    <property type="match status" value="1"/>
</dbReference>
<dbReference type="GO" id="GO:0044205">
    <property type="term" value="P:'de novo' UMP biosynthetic process"/>
    <property type="evidence" value="ECO:0007669"/>
    <property type="project" value="UniProtKB-UniRule"/>
</dbReference>
<dbReference type="EC" id="6.3.5.5" evidence="8"/>
<evidence type="ECO:0000259" key="9">
    <source>
        <dbReference type="SMART" id="SM01097"/>
    </source>
</evidence>
<comment type="pathway">
    <text evidence="8">Pyrimidine metabolism; UMP biosynthesis via de novo pathway; (S)-dihydroorotate from bicarbonate: step 1/3.</text>
</comment>
<sequence length="368" mass="41006">MDKYLHGNNTGFLTLESGEVFAGKLYGVPLTSYGEVVFHTGMTGYQEVMSDPSFYGQIVTFTYPLIGNYGVNEIDYESTQPAISGMVVSQLCQNPSHFRSRISLDTAAKQFGFPILAGVDTRSITQKVRQGGLLYGVLADQPMTAEEIALHRLRQEERIFVEHVSRTRSITYRGEGEHIVVIDLGMKHSILQALLKLGCKVTVVPYQTRMEEIRALQPDGIVFSNGPGNPEQLRKYCRQWRKLAEAFPTLGICLGHQVLSLMFGGQTERLPFGHRGSNHPVKELSTGKVYITSQNHSYVVKEGGLDKQNLMVTYRNVNDGSVEGLRHMYLPIMSVQFHPEAHPGPDDTSHIIATFLESVQTIGAKHYA</sequence>
<dbReference type="EMBL" id="CP007806">
    <property type="protein sequence ID" value="AIG28616.1"/>
    <property type="molecule type" value="Genomic_DNA"/>
</dbReference>
<dbReference type="AlphaFoldDB" id="A0A075RB43"/>
<comment type="caution">
    <text evidence="8">Lacks conserved residue(s) required for the propagation of feature annotation.</text>
</comment>
<feature type="binding site" evidence="8">
    <location>
        <position position="295"/>
    </location>
    <ligand>
        <name>L-glutamine</name>
        <dbReference type="ChEBI" id="CHEBI:58359"/>
    </ligand>
</feature>
<dbReference type="RefSeq" id="WP_003334344.1">
    <property type="nucleotide sequence ID" value="NZ_CP007806.1"/>
</dbReference>
<dbReference type="KEGG" id="blr:BRLA_c043500"/>
<dbReference type="Pfam" id="PF00988">
    <property type="entry name" value="CPSase_sm_chain"/>
    <property type="match status" value="1"/>
</dbReference>
<proteinExistence type="inferred from homology"/>
<feature type="binding site" evidence="8">
    <location>
        <position position="257"/>
    </location>
    <ligand>
        <name>L-glutamine</name>
        <dbReference type="ChEBI" id="CHEBI:58359"/>
    </ligand>
</feature>
<evidence type="ECO:0000256" key="6">
    <source>
        <dbReference type="ARBA" id="ARBA00022962"/>
    </source>
</evidence>
<dbReference type="SUPFAM" id="SSF52317">
    <property type="entry name" value="Class I glutamine amidotransferase-like"/>
    <property type="match status" value="1"/>
</dbReference>
<evidence type="ECO:0000313" key="10">
    <source>
        <dbReference type="EMBL" id="AIG28616.1"/>
    </source>
</evidence>
<dbReference type="InterPro" id="IPR036480">
    <property type="entry name" value="CarbP_synth_ssu_N_sf"/>
</dbReference>
<accession>A0A075RB43</accession>
<dbReference type="PRINTS" id="PR00097">
    <property type="entry name" value="ANTSNTHASEII"/>
</dbReference>
<feature type="active site" description="Nucleophile" evidence="8">
    <location>
        <position position="253"/>
    </location>
</feature>
<dbReference type="NCBIfam" id="TIGR01368">
    <property type="entry name" value="CPSaseIIsmall"/>
    <property type="match status" value="1"/>
</dbReference>
<evidence type="ECO:0000256" key="5">
    <source>
        <dbReference type="ARBA" id="ARBA00022840"/>
    </source>
</evidence>
<keyword evidence="3 8" id="KW-0436">Ligase</keyword>
<dbReference type="Gene3D" id="3.50.30.20">
    <property type="entry name" value="Carbamoyl-phosphate synthase small subunit, N-terminal domain"/>
    <property type="match status" value="1"/>
</dbReference>
<reference evidence="10 11" key="1">
    <citation type="journal article" date="2011" name="J. Bacteriol.">
        <title>Genome sequence of Brevibacillus laterosporus LMG 15441, a pathogen of invertebrates.</title>
        <authorList>
            <person name="Djukic M."/>
            <person name="Poehlein A."/>
            <person name="Thurmer A."/>
            <person name="Daniel R."/>
        </authorList>
    </citation>
    <scope>NUCLEOTIDE SEQUENCE [LARGE SCALE GENOMIC DNA]</scope>
    <source>
        <strain evidence="10 11">LMG 15441</strain>
    </source>
</reference>
<feature type="active site" evidence="8">
    <location>
        <position position="340"/>
    </location>
</feature>
<feature type="binding site" evidence="8">
    <location>
        <position position="228"/>
    </location>
    <ligand>
        <name>L-glutamine</name>
        <dbReference type="ChEBI" id="CHEBI:58359"/>
    </ligand>
</feature>
<feature type="region of interest" description="CPSase" evidence="8">
    <location>
        <begin position="1"/>
        <end position="177"/>
    </location>
</feature>
<keyword evidence="8" id="KW-0028">Amino-acid biosynthesis</keyword>
<feature type="domain" description="Carbamoyl-phosphate synthase small subunit N-terminal" evidence="9">
    <location>
        <begin position="9"/>
        <end position="139"/>
    </location>
</feature>
<dbReference type="InterPro" id="IPR035686">
    <property type="entry name" value="CPSase_GATase1"/>
</dbReference>
<protein>
    <recommendedName>
        <fullName evidence="8">Carbamoyl phosphate synthase small chain</fullName>
        <ecNumber evidence="8">6.3.5.5</ecNumber>
    </recommendedName>
    <alternativeName>
        <fullName evidence="8">Carbamoyl phosphate synthetase glutamine chain</fullName>
    </alternativeName>
</protein>
<comment type="catalytic activity">
    <reaction evidence="8">
        <text>L-glutamine + H2O = L-glutamate + NH4(+)</text>
        <dbReference type="Rhea" id="RHEA:15889"/>
        <dbReference type="ChEBI" id="CHEBI:15377"/>
        <dbReference type="ChEBI" id="CHEBI:28938"/>
        <dbReference type="ChEBI" id="CHEBI:29985"/>
        <dbReference type="ChEBI" id="CHEBI:58359"/>
    </reaction>
</comment>
<evidence type="ECO:0000256" key="3">
    <source>
        <dbReference type="ARBA" id="ARBA00022598"/>
    </source>
</evidence>
<keyword evidence="8" id="KW-0055">Arginine biosynthesis</keyword>
<dbReference type="GO" id="GO:0005524">
    <property type="term" value="F:ATP binding"/>
    <property type="evidence" value="ECO:0007669"/>
    <property type="project" value="UniProtKB-UniRule"/>
</dbReference>
<feature type="binding site" evidence="8">
    <location>
        <position position="298"/>
    </location>
    <ligand>
        <name>L-glutamine</name>
        <dbReference type="ChEBI" id="CHEBI:58359"/>
    </ligand>
</feature>
<evidence type="ECO:0000256" key="2">
    <source>
        <dbReference type="ARBA" id="ARBA00007800"/>
    </source>
</evidence>
<dbReference type="PRINTS" id="PR00096">
    <property type="entry name" value="GATASE"/>
</dbReference>
<keyword evidence="8" id="KW-0665">Pyrimidine biosynthesis</keyword>
<dbReference type="InterPro" id="IPR006274">
    <property type="entry name" value="CarbamoylP_synth_ssu"/>
</dbReference>
<gene>
    <name evidence="8" type="primary">carA</name>
    <name evidence="10" type="ORF">BRLA_c043500</name>
</gene>
<dbReference type="GO" id="GO:0006526">
    <property type="term" value="P:L-arginine biosynthetic process"/>
    <property type="evidence" value="ECO:0007669"/>
    <property type="project" value="UniProtKB-UniRule"/>
</dbReference>
<dbReference type="InterPro" id="IPR029062">
    <property type="entry name" value="Class_I_gatase-like"/>
</dbReference>
<dbReference type="GO" id="GO:0006541">
    <property type="term" value="P:glutamine metabolic process"/>
    <property type="evidence" value="ECO:0007669"/>
    <property type="project" value="InterPro"/>
</dbReference>
<dbReference type="PANTHER" id="PTHR43418">
    <property type="entry name" value="MULTIFUNCTIONAL TRYPTOPHAN BIOSYNTHESIS PROTEIN-RELATED"/>
    <property type="match status" value="1"/>
</dbReference>
<keyword evidence="5 8" id="KW-0067">ATP-binding</keyword>
<dbReference type="Pfam" id="PF00117">
    <property type="entry name" value="GATase"/>
    <property type="match status" value="1"/>
</dbReference>
<feature type="binding site" evidence="8">
    <location>
        <position position="254"/>
    </location>
    <ligand>
        <name>L-glutamine</name>
        <dbReference type="ChEBI" id="CHEBI:58359"/>
    </ligand>
</feature>
<dbReference type="InterPro" id="IPR002474">
    <property type="entry name" value="CarbamoylP_synth_ssu_N"/>
</dbReference>
<name>A0A075RB43_BRELA</name>
<dbReference type="InterPro" id="IPR050472">
    <property type="entry name" value="Anth_synth/Amidotransfase"/>
</dbReference>
<dbReference type="PANTHER" id="PTHR43418:SF7">
    <property type="entry name" value="CARBAMOYL-PHOSPHATE SYNTHASE SMALL CHAIN"/>
    <property type="match status" value="1"/>
</dbReference>
<feature type="active site" evidence="8">
    <location>
        <position position="338"/>
    </location>
</feature>
<dbReference type="UniPathway" id="UPA00070">
    <property type="reaction ID" value="UER00115"/>
</dbReference>
<dbReference type="UniPathway" id="UPA00068">
    <property type="reaction ID" value="UER00171"/>
</dbReference>
<keyword evidence="11" id="KW-1185">Reference proteome</keyword>
<comment type="function">
    <text evidence="8">Small subunit of the glutamine-dependent carbamoyl phosphate synthetase (CPSase). CPSase catalyzes the formation of carbamoyl phosphate from the ammonia moiety of glutamine, carbonate, and phosphate donated by ATP, constituting the first step of 2 biosynthetic pathways, one leading to arginine and/or urea and the other to pyrimidine nucleotides. The small subunit (glutamine amidotransferase) binds and cleaves glutamine to supply the large subunit with the substrate ammonia.</text>
</comment>
<evidence type="ECO:0000256" key="4">
    <source>
        <dbReference type="ARBA" id="ARBA00022741"/>
    </source>
</evidence>
<dbReference type="Proteomes" id="UP000005850">
    <property type="component" value="Chromosome"/>
</dbReference>
<dbReference type="SUPFAM" id="SSF52021">
    <property type="entry name" value="Carbamoyl phosphate synthetase, small subunit N-terminal domain"/>
    <property type="match status" value="1"/>
</dbReference>
<organism evidence="10 11">
    <name type="scientific">Brevibacillus laterosporus LMG 15441</name>
    <dbReference type="NCBI Taxonomy" id="1042163"/>
    <lineage>
        <taxon>Bacteria</taxon>
        <taxon>Bacillati</taxon>
        <taxon>Bacillota</taxon>
        <taxon>Bacilli</taxon>
        <taxon>Bacillales</taxon>
        <taxon>Paenibacillaceae</taxon>
        <taxon>Brevibacillus</taxon>
    </lineage>
</organism>
<evidence type="ECO:0000313" key="11">
    <source>
        <dbReference type="Proteomes" id="UP000005850"/>
    </source>
</evidence>
<dbReference type="HOGENOM" id="CLU_035901_2_1_9"/>
<comment type="subunit">
    <text evidence="8">Composed of two chains; the small (or glutamine) chain promotes the hydrolysis of glutamine to ammonia, which is used by the large (or ammonia) chain to synthesize carbamoyl phosphate. Tetramer of heterodimers (alpha,beta)4.</text>
</comment>
<dbReference type="CDD" id="cd01744">
    <property type="entry name" value="GATase1_CPSase"/>
    <property type="match status" value="1"/>
</dbReference>
<comment type="pathway">
    <text evidence="1 8">Amino-acid biosynthesis; L-arginine biosynthesis; carbamoyl phosphate from bicarbonate: step 1/1.</text>
</comment>
<dbReference type="SMART" id="SM01097">
    <property type="entry name" value="CPSase_sm_chain"/>
    <property type="match status" value="1"/>
</dbReference>
<evidence type="ECO:0000256" key="8">
    <source>
        <dbReference type="HAMAP-Rule" id="MF_01209"/>
    </source>
</evidence>
<dbReference type="STRING" id="1042163.BRLA_c043500"/>
<keyword evidence="4 8" id="KW-0547">Nucleotide-binding</keyword>
<comment type="catalytic activity">
    <reaction evidence="7 8">
        <text>hydrogencarbonate + L-glutamine + 2 ATP + H2O = carbamoyl phosphate + L-glutamate + 2 ADP + phosphate + 2 H(+)</text>
        <dbReference type="Rhea" id="RHEA:18633"/>
        <dbReference type="ChEBI" id="CHEBI:15377"/>
        <dbReference type="ChEBI" id="CHEBI:15378"/>
        <dbReference type="ChEBI" id="CHEBI:17544"/>
        <dbReference type="ChEBI" id="CHEBI:29985"/>
        <dbReference type="ChEBI" id="CHEBI:30616"/>
        <dbReference type="ChEBI" id="CHEBI:43474"/>
        <dbReference type="ChEBI" id="CHEBI:58228"/>
        <dbReference type="ChEBI" id="CHEBI:58359"/>
        <dbReference type="ChEBI" id="CHEBI:456216"/>
        <dbReference type="EC" id="6.3.5.5"/>
    </reaction>
</comment>
<dbReference type="NCBIfam" id="NF009475">
    <property type="entry name" value="PRK12838.1"/>
    <property type="match status" value="1"/>
</dbReference>
<dbReference type="GO" id="GO:0006207">
    <property type="term" value="P:'de novo' pyrimidine nucleobase biosynthetic process"/>
    <property type="evidence" value="ECO:0007669"/>
    <property type="project" value="InterPro"/>
</dbReference>
<feature type="binding site" evidence="8">
    <location>
        <position position="226"/>
    </location>
    <ligand>
        <name>L-glutamine</name>
        <dbReference type="ChEBI" id="CHEBI:58359"/>
    </ligand>
</feature>